<feature type="domain" description="Polysaccharide pyruvyl transferase" evidence="1">
    <location>
        <begin position="385"/>
        <end position="517"/>
    </location>
</feature>
<gene>
    <name evidence="2" type="ORF">ACFQ5P_15070</name>
</gene>
<dbReference type="Pfam" id="PF04230">
    <property type="entry name" value="PS_pyruv_trans"/>
    <property type="match status" value="1"/>
</dbReference>
<sequence>MPADVLFCSFHTPDEYYTKAADNLRTSLNRLGIAHEIAEVPKAPGEEWLEICRKKIPFLHSVCEANPERKIFWIDVDCDIDYLPDFVSGFSADIIGFQRGFGHPMRIGYGNSARFWEPCFWGINTSPAARAYIRDAHDACDSMTVRATDDFFFEEAWRTNADRLTFQVIPSSMLLGRASLPEDARRAFFYFGSSGNVPAFKGLAAQHTRSGGKTSTASAPGVKSLALRLARRTQGALPQRITIPLRRISDELGLTEYLSPTLPASRQLSQRSIYNIVHDAREGRRDVVEARLADISSRRLLGRADRAVIGAAEALLDYASPKGGKDVRLLWWDKPYPGNYGDWLSPLVVQGAVDRPVRFQRHDEINAKPHLVSIGSIGRFAQQSSIVVGSGFSRADAAIAPDATYVSLRGPYSAQLVAAAGGPKVDRFGDPAVILPRLIPLSRPQTTNGRLALVRHFAHREISLRLPEHVDEHSVLLSRRADIEAFIARLVGYDAVLTSAMHVYITCHAYGIPVALLTFEGFEDAVAGDQMKYRDYAAGVGLPERMPLPVSHDLRDRTLADLVEHDRISEAVMDDVQTALTDAVAILDHALEPSLR</sequence>
<dbReference type="InterPro" id="IPR007345">
    <property type="entry name" value="Polysacch_pyruvyl_Trfase"/>
</dbReference>
<accession>A0ABW4E2B5</accession>
<name>A0ABW4E2B5_9RHOB</name>
<organism evidence="2 3">
    <name type="scientific">Paracoccus nototheniae</name>
    <dbReference type="NCBI Taxonomy" id="2489002"/>
    <lineage>
        <taxon>Bacteria</taxon>
        <taxon>Pseudomonadati</taxon>
        <taxon>Pseudomonadota</taxon>
        <taxon>Alphaproteobacteria</taxon>
        <taxon>Rhodobacterales</taxon>
        <taxon>Paracoccaceae</taxon>
        <taxon>Paracoccus</taxon>
    </lineage>
</organism>
<dbReference type="EMBL" id="JBHTOQ010000032">
    <property type="protein sequence ID" value="MFD1482616.1"/>
    <property type="molecule type" value="Genomic_DNA"/>
</dbReference>
<reference evidence="3" key="1">
    <citation type="journal article" date="2019" name="Int. J. Syst. Evol. Microbiol.">
        <title>The Global Catalogue of Microorganisms (GCM) 10K type strain sequencing project: providing services to taxonomists for standard genome sequencing and annotation.</title>
        <authorList>
            <consortium name="The Broad Institute Genomics Platform"/>
            <consortium name="The Broad Institute Genome Sequencing Center for Infectious Disease"/>
            <person name="Wu L."/>
            <person name="Ma J."/>
        </authorList>
    </citation>
    <scope>NUCLEOTIDE SEQUENCE [LARGE SCALE GENOMIC DNA]</scope>
    <source>
        <strain evidence="3">CCM 8875</strain>
    </source>
</reference>
<keyword evidence="2" id="KW-0808">Transferase</keyword>
<protein>
    <submittedName>
        <fullName evidence="2">Polysaccharide pyruvyl transferase family protein</fullName>
    </submittedName>
</protein>
<evidence type="ECO:0000259" key="1">
    <source>
        <dbReference type="Pfam" id="PF04230"/>
    </source>
</evidence>
<dbReference type="Proteomes" id="UP001597302">
    <property type="component" value="Unassembled WGS sequence"/>
</dbReference>
<dbReference type="GO" id="GO:0016740">
    <property type="term" value="F:transferase activity"/>
    <property type="evidence" value="ECO:0007669"/>
    <property type="project" value="UniProtKB-KW"/>
</dbReference>
<evidence type="ECO:0000313" key="2">
    <source>
        <dbReference type="EMBL" id="MFD1482616.1"/>
    </source>
</evidence>
<comment type="caution">
    <text evidence="2">The sequence shown here is derived from an EMBL/GenBank/DDBJ whole genome shotgun (WGS) entry which is preliminary data.</text>
</comment>
<keyword evidence="3" id="KW-1185">Reference proteome</keyword>
<proteinExistence type="predicted"/>
<evidence type="ECO:0000313" key="3">
    <source>
        <dbReference type="Proteomes" id="UP001597302"/>
    </source>
</evidence>
<dbReference type="RefSeq" id="WP_165571089.1">
    <property type="nucleotide sequence ID" value="NZ_CBCSAJ010000036.1"/>
</dbReference>